<protein>
    <submittedName>
        <fullName evidence="1">Uncharacterized protein</fullName>
    </submittedName>
</protein>
<sequence>MAGWSSFLLYEVCPFSLRSISPFSFRSSTGVGAGTVAGDGPTYEQIWAVVEEVAADKLKGHEQWSMSSRHMSARGKFSLKIHGALRMKRFCWLYSGRSRLHMVPDPVFTTKICSVLMYIIMMATDILKFLYIGNDPRIL</sequence>
<reference evidence="1" key="3">
    <citation type="submission" date="2015-04" db="UniProtKB">
        <authorList>
            <consortium name="EnsemblPlants"/>
        </authorList>
    </citation>
    <scope>IDENTIFICATION</scope>
</reference>
<proteinExistence type="predicted"/>
<reference evidence="2" key="2">
    <citation type="submission" date="2013-12" db="EMBL/GenBank/DDBJ databases">
        <authorList>
            <person name="Yu Y."/>
            <person name="Lee S."/>
            <person name="de Baynast K."/>
            <person name="Wissotski M."/>
            <person name="Liu L."/>
            <person name="Talag J."/>
            <person name="Goicoechea J."/>
            <person name="Angelova A."/>
            <person name="Jetty R."/>
            <person name="Kudrna D."/>
            <person name="Golser W."/>
            <person name="Rivera L."/>
            <person name="Zhang J."/>
            <person name="Wing R."/>
        </authorList>
    </citation>
    <scope>NUCLEOTIDE SEQUENCE</scope>
</reference>
<keyword evidence="2" id="KW-1185">Reference proteome</keyword>
<organism evidence="1 2">
    <name type="scientific">Leersia perrieri</name>
    <dbReference type="NCBI Taxonomy" id="77586"/>
    <lineage>
        <taxon>Eukaryota</taxon>
        <taxon>Viridiplantae</taxon>
        <taxon>Streptophyta</taxon>
        <taxon>Embryophyta</taxon>
        <taxon>Tracheophyta</taxon>
        <taxon>Spermatophyta</taxon>
        <taxon>Magnoliopsida</taxon>
        <taxon>Liliopsida</taxon>
        <taxon>Poales</taxon>
        <taxon>Poaceae</taxon>
        <taxon>BOP clade</taxon>
        <taxon>Oryzoideae</taxon>
        <taxon>Oryzeae</taxon>
        <taxon>Oryzinae</taxon>
        <taxon>Leersia</taxon>
    </lineage>
</organism>
<accession>A0A0D9UZ48</accession>
<dbReference type="Gramene" id="LPERR01G09120.2">
    <property type="protein sequence ID" value="LPERR01G09120.2"/>
    <property type="gene ID" value="LPERR01G09120"/>
</dbReference>
<dbReference type="AlphaFoldDB" id="A0A0D9UZ48"/>
<dbReference type="Proteomes" id="UP000032180">
    <property type="component" value="Chromosome 1"/>
</dbReference>
<evidence type="ECO:0000313" key="2">
    <source>
        <dbReference type="Proteomes" id="UP000032180"/>
    </source>
</evidence>
<evidence type="ECO:0000313" key="1">
    <source>
        <dbReference type="EnsemblPlants" id="LPERR01G09120.2"/>
    </source>
</evidence>
<reference evidence="1 2" key="1">
    <citation type="submission" date="2012-08" db="EMBL/GenBank/DDBJ databases">
        <title>Oryza genome evolution.</title>
        <authorList>
            <person name="Wing R.A."/>
        </authorList>
    </citation>
    <scope>NUCLEOTIDE SEQUENCE</scope>
</reference>
<dbReference type="HOGENOM" id="CLU_153451_0_0_1"/>
<dbReference type="EnsemblPlants" id="LPERR01G09120.2">
    <property type="protein sequence ID" value="LPERR01G09120.2"/>
    <property type="gene ID" value="LPERR01G09120"/>
</dbReference>
<name>A0A0D9UZ48_9ORYZ</name>